<dbReference type="AlphaFoldDB" id="A0A1T3NX49"/>
<comment type="caution">
    <text evidence="2">The sequence shown here is derived from an EMBL/GenBank/DDBJ whole genome shotgun (WGS) entry which is preliminary data.</text>
</comment>
<gene>
    <name evidence="2" type="ORF">B4N89_11055</name>
</gene>
<feature type="transmembrane region" description="Helical" evidence="1">
    <location>
        <begin position="174"/>
        <end position="200"/>
    </location>
</feature>
<dbReference type="PANTHER" id="PTHR20992">
    <property type="entry name" value="AT15442P-RELATED"/>
    <property type="match status" value="1"/>
</dbReference>
<organism evidence="2 3">
    <name type="scientific">Embleya scabrispora</name>
    <dbReference type="NCBI Taxonomy" id="159449"/>
    <lineage>
        <taxon>Bacteria</taxon>
        <taxon>Bacillati</taxon>
        <taxon>Actinomycetota</taxon>
        <taxon>Actinomycetes</taxon>
        <taxon>Kitasatosporales</taxon>
        <taxon>Streptomycetaceae</taxon>
        <taxon>Embleya</taxon>
    </lineage>
</organism>
<proteinExistence type="predicted"/>
<dbReference type="InterPro" id="IPR005240">
    <property type="entry name" value="DUF389"/>
</dbReference>
<dbReference type="PANTHER" id="PTHR20992:SF9">
    <property type="entry name" value="AT15442P-RELATED"/>
    <property type="match status" value="1"/>
</dbReference>
<keyword evidence="1" id="KW-0472">Membrane</keyword>
<protein>
    <recommendedName>
        <fullName evidence="4">DUF389 domain-containing protein</fullName>
    </recommendedName>
</protein>
<feature type="transmembrane region" description="Helical" evidence="1">
    <location>
        <begin position="280"/>
        <end position="302"/>
    </location>
</feature>
<evidence type="ECO:0000313" key="2">
    <source>
        <dbReference type="EMBL" id="OPC81413.1"/>
    </source>
</evidence>
<dbReference type="EMBL" id="MWQN01000001">
    <property type="protein sequence ID" value="OPC81413.1"/>
    <property type="molecule type" value="Genomic_DNA"/>
</dbReference>
<reference evidence="2 3" key="1">
    <citation type="submission" date="2017-03" db="EMBL/GenBank/DDBJ databases">
        <title>Draft genome sequence of Streptomyces scabrisporus NF3, endophyte isolated from Amphipterygium adstringens.</title>
        <authorList>
            <person name="Vazquez M."/>
            <person name="Ceapa C.D."/>
            <person name="Rodriguez Luna D."/>
            <person name="Sanchez Esquivel S."/>
        </authorList>
    </citation>
    <scope>NUCLEOTIDE SEQUENCE [LARGE SCALE GENOMIC DNA]</scope>
    <source>
        <strain evidence="2 3">NF3</strain>
    </source>
</reference>
<dbReference type="RefSeq" id="WP_078975711.1">
    <property type="nucleotide sequence ID" value="NZ_MWQN01000001.1"/>
</dbReference>
<keyword evidence="1" id="KW-1133">Transmembrane helix</keyword>
<keyword evidence="3" id="KW-1185">Reference proteome</keyword>
<name>A0A1T3NX49_9ACTN</name>
<evidence type="ECO:0000313" key="3">
    <source>
        <dbReference type="Proteomes" id="UP000190037"/>
    </source>
</evidence>
<keyword evidence="1" id="KW-0812">Transmembrane</keyword>
<feature type="transmembrane region" description="Helical" evidence="1">
    <location>
        <begin position="114"/>
        <end position="135"/>
    </location>
</feature>
<evidence type="ECO:0000256" key="1">
    <source>
        <dbReference type="SAM" id="Phobius"/>
    </source>
</evidence>
<dbReference type="Pfam" id="PF04087">
    <property type="entry name" value="DUF389"/>
    <property type="match status" value="1"/>
</dbReference>
<accession>A0A1T3NX49</accession>
<dbReference type="Proteomes" id="UP000190037">
    <property type="component" value="Unassembled WGS sequence"/>
</dbReference>
<dbReference type="OrthoDB" id="8061853at2"/>
<sequence length="324" mass="34019">MFHLRLIVPVERSAAVRDLLLTEPGATHLVIWPGAAVQPAGDVISCDLAREATSSVIAELRALNLHRDGSIALEDLDVMLSRSADEAERDAPGESADSVVWEEIEEATSEESTLSVTFLAFLTVATMIAACGVLLDNAILIVGAMVVGPEFGPLAGLCVAAVQRRPRLAARSGLALLIGFPVAMLATMAFTALLGVLGLFERDMLERPRPLTEFIYQPDWLSFWVAMLAGVAGMLSLTSAKSGALIGVLISVTTVPAAANAAVAIWYTDYAQAGGSLGQLGLNLVAIVIAGTLTLLVQRGLWNLRAARTKRRPPAVAPGAAESS</sequence>
<dbReference type="NCBIfam" id="TIGR00271">
    <property type="entry name" value="uncharacterized hydrophobic domain"/>
    <property type="match status" value="1"/>
</dbReference>
<feature type="transmembrane region" description="Helical" evidence="1">
    <location>
        <begin position="220"/>
        <end position="237"/>
    </location>
</feature>
<feature type="transmembrane region" description="Helical" evidence="1">
    <location>
        <begin position="244"/>
        <end position="268"/>
    </location>
</feature>
<dbReference type="STRING" id="159449.B4N89_11055"/>
<feature type="transmembrane region" description="Helical" evidence="1">
    <location>
        <begin position="141"/>
        <end position="162"/>
    </location>
</feature>
<evidence type="ECO:0008006" key="4">
    <source>
        <dbReference type="Google" id="ProtNLM"/>
    </source>
</evidence>